<dbReference type="PANTHER" id="PTHR46211">
    <property type="entry name" value="GLYCEROPHOSPHORYL DIESTER PHOSPHODIESTERASE"/>
    <property type="match status" value="1"/>
</dbReference>
<dbReference type="Proteomes" id="UP000199494">
    <property type="component" value="Unassembled WGS sequence"/>
</dbReference>
<name>A0A222VYL4_9PSEU</name>
<keyword evidence="2" id="KW-1185">Reference proteome</keyword>
<reference evidence="1 2" key="1">
    <citation type="submission" date="2016-10" db="EMBL/GenBank/DDBJ databases">
        <authorList>
            <person name="de Groot N.N."/>
        </authorList>
    </citation>
    <scope>NUCLEOTIDE SEQUENCE [LARGE SCALE GENOMIC DNA]</scope>
    <source>
        <strain evidence="1 2">CGMCC 4.5506</strain>
    </source>
</reference>
<organism evidence="1 2">
    <name type="scientific">Prauserella marina</name>
    <dbReference type="NCBI Taxonomy" id="530584"/>
    <lineage>
        <taxon>Bacteria</taxon>
        <taxon>Bacillati</taxon>
        <taxon>Actinomycetota</taxon>
        <taxon>Actinomycetes</taxon>
        <taxon>Pseudonocardiales</taxon>
        <taxon>Pseudonocardiaceae</taxon>
        <taxon>Prauserella</taxon>
    </lineage>
</organism>
<proteinExistence type="predicted"/>
<dbReference type="OrthoDB" id="3268277at2"/>
<dbReference type="EMBL" id="FMZE01000002">
    <property type="protein sequence ID" value="SDC44439.1"/>
    <property type="molecule type" value="Genomic_DNA"/>
</dbReference>
<evidence type="ECO:0000313" key="2">
    <source>
        <dbReference type="Proteomes" id="UP000199494"/>
    </source>
</evidence>
<dbReference type="STRING" id="530584.SAMN05421630_102131"/>
<accession>A0A222VYL4</accession>
<sequence length="248" mass="27132">MPLPCWLTSAPIAHRGCYDAVEHPENSLPAFRRAIELGAPFEFDVQLTSDDEPIVVHDRDFSRVAGTCSAPVADLDLAAVRALRIGPADLPVPTLDDVLSLVDGAVPLLLDLRRWKAGNAKLERAVADRLRGYRGQTAVQSFDPIAVRRLRKLAPHVPVGQASGSLQSAGKLVGTLGRMMLSNAITRPDFINYELAELPSRAVSFWRGRGIPVIAFTAHSPEEELLARRFADNFLFSGYLPGHYRTST</sequence>
<dbReference type="InterPro" id="IPR017946">
    <property type="entry name" value="PLC-like_Pdiesterase_TIM-brl"/>
</dbReference>
<dbReference type="Pfam" id="PF03009">
    <property type="entry name" value="GDPD"/>
    <property type="match status" value="1"/>
</dbReference>
<dbReference type="Gene3D" id="3.20.20.190">
    <property type="entry name" value="Phosphatidylinositol (PI) phosphodiesterase"/>
    <property type="match status" value="1"/>
</dbReference>
<dbReference type="AlphaFoldDB" id="A0A222VYL4"/>
<dbReference type="SUPFAM" id="SSF51695">
    <property type="entry name" value="PLC-like phosphodiesterases"/>
    <property type="match status" value="1"/>
</dbReference>
<dbReference type="GO" id="GO:0008081">
    <property type="term" value="F:phosphoric diester hydrolase activity"/>
    <property type="evidence" value="ECO:0007669"/>
    <property type="project" value="InterPro"/>
</dbReference>
<dbReference type="PANTHER" id="PTHR46211:SF1">
    <property type="entry name" value="GLYCEROPHOSPHODIESTER PHOSPHODIESTERASE, CYTOPLASMIC"/>
    <property type="match status" value="1"/>
</dbReference>
<gene>
    <name evidence="1" type="ORF">SAMN05421630_102131</name>
</gene>
<dbReference type="InterPro" id="IPR030395">
    <property type="entry name" value="GP_PDE_dom"/>
</dbReference>
<dbReference type="GO" id="GO:0006629">
    <property type="term" value="P:lipid metabolic process"/>
    <property type="evidence" value="ECO:0007669"/>
    <property type="project" value="InterPro"/>
</dbReference>
<evidence type="ECO:0000313" key="1">
    <source>
        <dbReference type="EMBL" id="SDC44439.1"/>
    </source>
</evidence>
<dbReference type="PROSITE" id="PS51704">
    <property type="entry name" value="GP_PDE"/>
    <property type="match status" value="1"/>
</dbReference>
<dbReference type="KEGG" id="pmad:BAY61_05630"/>
<protein>
    <submittedName>
        <fullName evidence="1">Glycerophosphoryl diester phosphodiesterase</fullName>
    </submittedName>
</protein>